<reference evidence="4" key="1">
    <citation type="submission" date="2025-08" db="UniProtKB">
        <authorList>
            <consortium name="RefSeq"/>
        </authorList>
    </citation>
    <scope>IDENTIFICATION</scope>
    <source>
        <strain evidence="4">15112-1751.03</strain>
        <tissue evidence="4">Whole Adult</tissue>
    </source>
</reference>
<dbReference type="OrthoDB" id="411145at2759"/>
<feature type="region of interest" description="Disordered" evidence="1">
    <location>
        <begin position="1"/>
        <end position="20"/>
    </location>
</feature>
<dbReference type="SUPFAM" id="SSF56112">
    <property type="entry name" value="Protein kinase-like (PK-like)"/>
    <property type="match status" value="1"/>
</dbReference>
<dbReference type="RefSeq" id="XP_034112986.2">
    <property type="nucleotide sequence ID" value="XM_034257095.2"/>
</dbReference>
<dbReference type="SMART" id="SM00587">
    <property type="entry name" value="CHK"/>
    <property type="match status" value="1"/>
</dbReference>
<dbReference type="PANTHER" id="PTHR11012:SF13">
    <property type="entry name" value="CHK KINASE-LIKE DOMAIN-CONTAINING PROTEIN-RELATED"/>
    <property type="match status" value="1"/>
</dbReference>
<dbReference type="Pfam" id="PF02958">
    <property type="entry name" value="EcKL"/>
    <property type="match status" value="1"/>
</dbReference>
<gene>
    <name evidence="4" type="primary">LOC117573725</name>
</gene>
<feature type="domain" description="CHK kinase-like" evidence="2">
    <location>
        <begin position="148"/>
        <end position="340"/>
    </location>
</feature>
<dbReference type="InterPro" id="IPR011009">
    <property type="entry name" value="Kinase-like_dom_sf"/>
</dbReference>
<evidence type="ECO:0000313" key="4">
    <source>
        <dbReference type="RefSeq" id="XP_034112986.2"/>
    </source>
</evidence>
<evidence type="ECO:0000256" key="1">
    <source>
        <dbReference type="SAM" id="MobiDB-lite"/>
    </source>
</evidence>
<dbReference type="PANTHER" id="PTHR11012">
    <property type="entry name" value="PROTEIN KINASE-LIKE DOMAIN-CONTAINING"/>
    <property type="match status" value="1"/>
</dbReference>
<proteinExistence type="predicted"/>
<accession>A0A6P8X9Y7</accession>
<evidence type="ECO:0000313" key="3">
    <source>
        <dbReference type="Proteomes" id="UP000515160"/>
    </source>
</evidence>
<name>A0A6P8X9Y7_DROAB</name>
<evidence type="ECO:0000259" key="2">
    <source>
        <dbReference type="SMART" id="SM00587"/>
    </source>
</evidence>
<keyword evidence="3" id="KW-1185">Reference proteome</keyword>
<protein>
    <submittedName>
        <fullName evidence="4">Uncharacterized protein LOC117573725</fullName>
    </submittedName>
</protein>
<dbReference type="Proteomes" id="UP000515160">
    <property type="component" value="Chromosome 2R"/>
</dbReference>
<sequence>MGESRNGNGNGNSNDADNYHPAPQWLTVSYVENILRRYKKDDDLNITDISIKPATAKGENYASVMTRIKVDYVRSGSNASESENFIVKTTYENDPFISGIFAGYEASTTEMVMYDKILPQLSALLDGTDKSEKLFAKTLYVDYEHSAIIFEDLAICKYAIGDRLIGYDLEFTKLALRKLAKMHAAAAVFNERQPGLLTKLDHGIFNRHSRGFAPMFENFFGEAAAFAAECPELGNVYADKLKRLKNLVMEYTERVYDPKDDEFNTLTHGDLWVNNIMLRPKTENRDLDMLLIDFQFSAWGSPAIDLHYFFSTSLQPELRIKHLNALIEYYHSVLVDTLRALNFTGYIPTLRQMWLQLEKGKFMAVTSTLTCQAIMINDQTADADFNALMLDNERSRNFKKVAYNNKKLRENLKYWLPIFNQCGLLDVQE</sequence>
<dbReference type="InterPro" id="IPR015897">
    <property type="entry name" value="CHK_kinase-like"/>
</dbReference>
<organism evidence="3 4">
    <name type="scientific">Drosophila albomicans</name>
    <name type="common">Fruit fly</name>
    <dbReference type="NCBI Taxonomy" id="7291"/>
    <lineage>
        <taxon>Eukaryota</taxon>
        <taxon>Metazoa</taxon>
        <taxon>Ecdysozoa</taxon>
        <taxon>Arthropoda</taxon>
        <taxon>Hexapoda</taxon>
        <taxon>Insecta</taxon>
        <taxon>Pterygota</taxon>
        <taxon>Neoptera</taxon>
        <taxon>Endopterygota</taxon>
        <taxon>Diptera</taxon>
        <taxon>Brachycera</taxon>
        <taxon>Muscomorpha</taxon>
        <taxon>Ephydroidea</taxon>
        <taxon>Drosophilidae</taxon>
        <taxon>Drosophila</taxon>
    </lineage>
</organism>
<dbReference type="Gene3D" id="3.90.1200.10">
    <property type="match status" value="1"/>
</dbReference>
<dbReference type="InterPro" id="IPR004119">
    <property type="entry name" value="EcKL"/>
</dbReference>
<dbReference type="GeneID" id="117573725"/>
<dbReference type="AlphaFoldDB" id="A0A6P8X9Y7"/>